<organism evidence="3 4">
    <name type="scientific">Haliangium ochraceum (strain DSM 14365 / JCM 11303 / SMP-2)</name>
    <dbReference type="NCBI Taxonomy" id="502025"/>
    <lineage>
        <taxon>Bacteria</taxon>
        <taxon>Pseudomonadati</taxon>
        <taxon>Myxococcota</taxon>
        <taxon>Polyangia</taxon>
        <taxon>Haliangiales</taxon>
        <taxon>Kofleriaceae</taxon>
        <taxon>Haliangium</taxon>
    </lineage>
</organism>
<evidence type="ECO:0000313" key="3">
    <source>
        <dbReference type="EMBL" id="ACY17560.1"/>
    </source>
</evidence>
<dbReference type="EMBL" id="CP001804">
    <property type="protein sequence ID" value="ACY17560.1"/>
    <property type="molecule type" value="Genomic_DNA"/>
</dbReference>
<feature type="domain" description="NodB homology" evidence="2">
    <location>
        <begin position="120"/>
        <end position="306"/>
    </location>
</feature>
<dbReference type="GO" id="GO:0005975">
    <property type="term" value="P:carbohydrate metabolic process"/>
    <property type="evidence" value="ECO:0007669"/>
    <property type="project" value="InterPro"/>
</dbReference>
<dbReference type="AlphaFoldDB" id="D0LVJ9"/>
<name>D0LVJ9_HALO1</name>
<dbReference type="Gene3D" id="3.20.20.370">
    <property type="entry name" value="Glycoside hydrolase/deacetylase"/>
    <property type="match status" value="1"/>
</dbReference>
<dbReference type="CDD" id="cd10917">
    <property type="entry name" value="CE4_NodB_like_6s_7s"/>
    <property type="match status" value="1"/>
</dbReference>
<evidence type="ECO:0000313" key="4">
    <source>
        <dbReference type="Proteomes" id="UP000001880"/>
    </source>
</evidence>
<gene>
    <name evidence="3" type="ordered locus">Hoch_5072</name>
</gene>
<keyword evidence="4" id="KW-1185">Reference proteome</keyword>
<dbReference type="PROSITE" id="PS51677">
    <property type="entry name" value="NODB"/>
    <property type="match status" value="1"/>
</dbReference>
<dbReference type="SUPFAM" id="SSF88713">
    <property type="entry name" value="Glycoside hydrolase/deacetylase"/>
    <property type="match status" value="1"/>
</dbReference>
<dbReference type="InterPro" id="IPR050248">
    <property type="entry name" value="Polysacc_deacetylase_ArnD"/>
</dbReference>
<dbReference type="HOGENOM" id="CLU_780250_0_0_7"/>
<feature type="compositionally biased region" description="Basic and acidic residues" evidence="1">
    <location>
        <begin position="95"/>
        <end position="106"/>
    </location>
</feature>
<protein>
    <submittedName>
        <fullName evidence="3">Polysaccharide deacetylase</fullName>
    </submittedName>
</protein>
<evidence type="ECO:0000256" key="1">
    <source>
        <dbReference type="SAM" id="MobiDB-lite"/>
    </source>
</evidence>
<dbReference type="InterPro" id="IPR002509">
    <property type="entry name" value="NODB_dom"/>
</dbReference>
<dbReference type="RefSeq" id="WP_012830152.1">
    <property type="nucleotide sequence ID" value="NC_013440.1"/>
</dbReference>
<dbReference type="InterPro" id="IPR011330">
    <property type="entry name" value="Glyco_hydro/deAcase_b/a-brl"/>
</dbReference>
<dbReference type="STRING" id="502025.Hoch_5072"/>
<dbReference type="Pfam" id="PF01522">
    <property type="entry name" value="Polysacc_deac_1"/>
    <property type="match status" value="1"/>
</dbReference>
<dbReference type="PANTHER" id="PTHR10587">
    <property type="entry name" value="GLYCOSYL TRANSFERASE-RELATED"/>
    <property type="match status" value="1"/>
</dbReference>
<dbReference type="PROSITE" id="PS51257">
    <property type="entry name" value="PROKAR_LIPOPROTEIN"/>
    <property type="match status" value="1"/>
</dbReference>
<dbReference type="GO" id="GO:0016810">
    <property type="term" value="F:hydrolase activity, acting on carbon-nitrogen (but not peptide) bonds"/>
    <property type="evidence" value="ECO:0007669"/>
    <property type="project" value="InterPro"/>
</dbReference>
<reference evidence="3 4" key="1">
    <citation type="journal article" date="2010" name="Stand. Genomic Sci.">
        <title>Complete genome sequence of Haliangium ochraceum type strain (SMP-2).</title>
        <authorList>
            <consortium name="US DOE Joint Genome Institute (JGI-PGF)"/>
            <person name="Ivanova N."/>
            <person name="Daum C."/>
            <person name="Lang E."/>
            <person name="Abt B."/>
            <person name="Kopitz M."/>
            <person name="Saunders E."/>
            <person name="Lapidus A."/>
            <person name="Lucas S."/>
            <person name="Glavina Del Rio T."/>
            <person name="Nolan M."/>
            <person name="Tice H."/>
            <person name="Copeland A."/>
            <person name="Cheng J.F."/>
            <person name="Chen F."/>
            <person name="Bruce D."/>
            <person name="Goodwin L."/>
            <person name="Pitluck S."/>
            <person name="Mavromatis K."/>
            <person name="Pati A."/>
            <person name="Mikhailova N."/>
            <person name="Chen A."/>
            <person name="Palaniappan K."/>
            <person name="Land M."/>
            <person name="Hauser L."/>
            <person name="Chang Y.J."/>
            <person name="Jeffries C.D."/>
            <person name="Detter J.C."/>
            <person name="Brettin T."/>
            <person name="Rohde M."/>
            <person name="Goker M."/>
            <person name="Bristow J."/>
            <person name="Markowitz V."/>
            <person name="Eisen J.A."/>
            <person name="Hugenholtz P."/>
            <person name="Kyrpides N.C."/>
            <person name="Klenk H.P."/>
        </authorList>
    </citation>
    <scope>NUCLEOTIDE SEQUENCE [LARGE SCALE GENOMIC DNA]</scope>
    <source>
        <strain evidence="4">DSM 14365 / CIP 107738 / JCM 11303 / AJ 13395 / SMP-2</strain>
    </source>
</reference>
<dbReference type="Proteomes" id="UP000001880">
    <property type="component" value="Chromosome"/>
</dbReference>
<feature type="region of interest" description="Disordered" evidence="1">
    <location>
        <begin position="54"/>
        <end position="123"/>
    </location>
</feature>
<feature type="compositionally biased region" description="Low complexity" evidence="1">
    <location>
        <begin position="60"/>
        <end position="73"/>
    </location>
</feature>
<feature type="compositionally biased region" description="Acidic residues" evidence="1">
    <location>
        <begin position="74"/>
        <end position="94"/>
    </location>
</feature>
<dbReference type="OrthoDB" id="5352625at2"/>
<accession>D0LVJ9</accession>
<proteinExistence type="predicted"/>
<dbReference type="PANTHER" id="PTHR10587:SF125">
    <property type="entry name" value="POLYSACCHARIDE DEACETYLASE YHEN-RELATED"/>
    <property type="match status" value="1"/>
</dbReference>
<sequence length="355" mass="39335">MKNRGEHLEARGVRARLARPGLFALTLTLALSCAAALWAAPPTGVASAAPRLDNAHTASPQPAEPGLAGAAAQADEEYVDPDELGDFDDGEAEEEEHRGSEQERRGWPHPAAGKSASGGPEVVFTFDDGPHRKYTAEILDELQERDIQAIFFWVGHRVTKGGGVAQQRALVERAVRENHLVANHTITHANLCQIPRDEAAHEIDENGRIYAELSGLPLHLFRSPYGAYCRNLVGLLEERSMQHMHWDIDPREWEHHSKEWVVNYVTTRLRRLDGRAVVLLHDTKAASARALPEILDWIDKENQRRDQRGNKLPIRILSGSDLLFERISPGLTSFITATAERSVSAVANAVTRLVP</sequence>
<dbReference type="eggNOG" id="COG0726">
    <property type="taxonomic scope" value="Bacteria"/>
</dbReference>
<dbReference type="KEGG" id="hoh:Hoch_5072"/>
<evidence type="ECO:0000259" key="2">
    <source>
        <dbReference type="PROSITE" id="PS51677"/>
    </source>
</evidence>